<dbReference type="AlphaFoldDB" id="A0A1Z5HVF2"/>
<comment type="caution">
    <text evidence="1">The sequence shown here is derived from an EMBL/GenBank/DDBJ whole genome shotgun (WGS) entry which is preliminary data.</text>
</comment>
<feature type="non-terminal residue" evidence="1">
    <location>
        <position position="1"/>
    </location>
</feature>
<dbReference type="EMBL" id="BDGJ01000156">
    <property type="protein sequence ID" value="GAW93523.1"/>
    <property type="molecule type" value="Genomic_DNA"/>
</dbReference>
<accession>A0A1Z5HVF2</accession>
<dbReference type="Proteomes" id="UP000197032">
    <property type="component" value="Unassembled WGS sequence"/>
</dbReference>
<proteinExistence type="predicted"/>
<organism evidence="1 2">
    <name type="scientific">Calderihabitans maritimus</name>
    <dbReference type="NCBI Taxonomy" id="1246530"/>
    <lineage>
        <taxon>Bacteria</taxon>
        <taxon>Bacillati</taxon>
        <taxon>Bacillota</taxon>
        <taxon>Clostridia</taxon>
        <taxon>Neomoorellales</taxon>
        <taxon>Calderihabitantaceae</taxon>
        <taxon>Calderihabitans</taxon>
    </lineage>
</organism>
<sequence>FPQQVLENFSKFGKVFIQKRLKLVQAAV</sequence>
<protein>
    <submittedName>
        <fullName evidence="1">Uncharacterized protein</fullName>
    </submittedName>
</protein>
<keyword evidence="2" id="KW-1185">Reference proteome</keyword>
<evidence type="ECO:0000313" key="2">
    <source>
        <dbReference type="Proteomes" id="UP000197032"/>
    </source>
</evidence>
<evidence type="ECO:0000313" key="1">
    <source>
        <dbReference type="EMBL" id="GAW93523.1"/>
    </source>
</evidence>
<reference evidence="2" key="1">
    <citation type="journal article" date="2017" name="Appl. Environ. Microbiol.">
        <title>Genomic analysis of Calderihabitans maritimus KKC1, a thermophilic hydrogenogenic carboxydotrophic bacterium isolated from marine sediment.</title>
        <authorList>
            <person name="Omae K."/>
            <person name="Yoneda Y."/>
            <person name="Fukuyama Y."/>
            <person name="Yoshida T."/>
            <person name="Sako Y."/>
        </authorList>
    </citation>
    <scope>NUCLEOTIDE SEQUENCE [LARGE SCALE GENOMIC DNA]</scope>
    <source>
        <strain evidence="2">KKC1</strain>
    </source>
</reference>
<name>A0A1Z5HVF2_9FIRM</name>
<gene>
    <name evidence="1" type="ORF">KKC1_26540</name>
</gene>